<gene>
    <name evidence="2" type="ORF">S01H1_75170</name>
</gene>
<proteinExistence type="predicted"/>
<protein>
    <submittedName>
        <fullName evidence="2">Uncharacterized protein</fullName>
    </submittedName>
</protein>
<dbReference type="EMBL" id="BARS01050337">
    <property type="protein sequence ID" value="GAG47521.1"/>
    <property type="molecule type" value="Genomic_DNA"/>
</dbReference>
<feature type="non-terminal residue" evidence="2">
    <location>
        <position position="56"/>
    </location>
</feature>
<feature type="compositionally biased region" description="Basic and acidic residues" evidence="1">
    <location>
        <begin position="1"/>
        <end position="18"/>
    </location>
</feature>
<name>X0ZGQ3_9ZZZZ</name>
<reference evidence="2" key="1">
    <citation type="journal article" date="2014" name="Front. Microbiol.">
        <title>High frequency of phylogenetically diverse reductive dehalogenase-homologous genes in deep subseafloor sedimentary metagenomes.</title>
        <authorList>
            <person name="Kawai M."/>
            <person name="Futagami T."/>
            <person name="Toyoda A."/>
            <person name="Takaki Y."/>
            <person name="Nishi S."/>
            <person name="Hori S."/>
            <person name="Arai W."/>
            <person name="Tsubouchi T."/>
            <person name="Morono Y."/>
            <person name="Uchiyama I."/>
            <person name="Ito T."/>
            <person name="Fujiyama A."/>
            <person name="Inagaki F."/>
            <person name="Takami H."/>
        </authorList>
    </citation>
    <scope>NUCLEOTIDE SEQUENCE</scope>
    <source>
        <strain evidence="2">Expedition CK06-06</strain>
    </source>
</reference>
<evidence type="ECO:0000313" key="2">
    <source>
        <dbReference type="EMBL" id="GAG47521.1"/>
    </source>
</evidence>
<sequence length="56" mass="6422">MSEETKTNEPVKQEGEFKIKKKTTPKKLTETKDNITKINVNPKEPLIEIPNNVTKV</sequence>
<dbReference type="AlphaFoldDB" id="X0ZGQ3"/>
<accession>X0ZGQ3</accession>
<organism evidence="2">
    <name type="scientific">marine sediment metagenome</name>
    <dbReference type="NCBI Taxonomy" id="412755"/>
    <lineage>
        <taxon>unclassified sequences</taxon>
        <taxon>metagenomes</taxon>
        <taxon>ecological metagenomes</taxon>
    </lineage>
</organism>
<comment type="caution">
    <text evidence="2">The sequence shown here is derived from an EMBL/GenBank/DDBJ whole genome shotgun (WGS) entry which is preliminary data.</text>
</comment>
<evidence type="ECO:0000256" key="1">
    <source>
        <dbReference type="SAM" id="MobiDB-lite"/>
    </source>
</evidence>
<feature type="region of interest" description="Disordered" evidence="1">
    <location>
        <begin position="1"/>
        <end position="25"/>
    </location>
</feature>